<evidence type="ECO:0000313" key="2">
    <source>
        <dbReference type="EMBL" id="RIB14015.1"/>
    </source>
</evidence>
<gene>
    <name evidence="2" type="ORF">C2G38_2096985</name>
</gene>
<keyword evidence="1" id="KW-0812">Transmembrane</keyword>
<proteinExistence type="predicted"/>
<keyword evidence="1" id="KW-0472">Membrane</keyword>
<evidence type="ECO:0000256" key="1">
    <source>
        <dbReference type="SAM" id="Phobius"/>
    </source>
</evidence>
<keyword evidence="1" id="KW-1133">Transmembrane helix</keyword>
<accession>A0A397UV55</accession>
<name>A0A397UV55_9GLOM</name>
<protein>
    <submittedName>
        <fullName evidence="2">Uncharacterized protein</fullName>
    </submittedName>
</protein>
<reference evidence="2 3" key="1">
    <citation type="submission" date="2018-06" db="EMBL/GenBank/DDBJ databases">
        <title>Comparative genomics reveals the genomic features of Rhizophagus irregularis, R. cerebriforme, R. diaphanum and Gigaspora rosea, and their symbiotic lifestyle signature.</title>
        <authorList>
            <person name="Morin E."/>
            <person name="San Clemente H."/>
            <person name="Chen E.C.H."/>
            <person name="De La Providencia I."/>
            <person name="Hainaut M."/>
            <person name="Kuo A."/>
            <person name="Kohler A."/>
            <person name="Murat C."/>
            <person name="Tang N."/>
            <person name="Roy S."/>
            <person name="Loubradou J."/>
            <person name="Henrissat B."/>
            <person name="Grigoriev I.V."/>
            <person name="Corradi N."/>
            <person name="Roux C."/>
            <person name="Martin F.M."/>
        </authorList>
    </citation>
    <scope>NUCLEOTIDE SEQUENCE [LARGE SCALE GENOMIC DNA]</scope>
    <source>
        <strain evidence="2 3">DAOM 194757</strain>
    </source>
</reference>
<sequence length="63" mass="7270">MDGRLGIVYGVLCIFFFFYSTARKNVFRGVLITDREERSTIKNGTRINARKVYTPLLLLNLPT</sequence>
<dbReference type="EMBL" id="QKWP01000871">
    <property type="protein sequence ID" value="RIB14015.1"/>
    <property type="molecule type" value="Genomic_DNA"/>
</dbReference>
<dbReference type="AlphaFoldDB" id="A0A397UV55"/>
<comment type="caution">
    <text evidence="2">The sequence shown here is derived from an EMBL/GenBank/DDBJ whole genome shotgun (WGS) entry which is preliminary data.</text>
</comment>
<evidence type="ECO:0000313" key="3">
    <source>
        <dbReference type="Proteomes" id="UP000266673"/>
    </source>
</evidence>
<dbReference type="Proteomes" id="UP000266673">
    <property type="component" value="Unassembled WGS sequence"/>
</dbReference>
<feature type="transmembrane region" description="Helical" evidence="1">
    <location>
        <begin position="6"/>
        <end position="22"/>
    </location>
</feature>
<organism evidence="2 3">
    <name type="scientific">Gigaspora rosea</name>
    <dbReference type="NCBI Taxonomy" id="44941"/>
    <lineage>
        <taxon>Eukaryota</taxon>
        <taxon>Fungi</taxon>
        <taxon>Fungi incertae sedis</taxon>
        <taxon>Mucoromycota</taxon>
        <taxon>Glomeromycotina</taxon>
        <taxon>Glomeromycetes</taxon>
        <taxon>Diversisporales</taxon>
        <taxon>Gigasporaceae</taxon>
        <taxon>Gigaspora</taxon>
    </lineage>
</organism>
<keyword evidence="3" id="KW-1185">Reference proteome</keyword>